<dbReference type="Proteomes" id="UP000253728">
    <property type="component" value="Unassembled WGS sequence"/>
</dbReference>
<dbReference type="AlphaFoldDB" id="A0A336N930"/>
<evidence type="ECO:0000313" key="1">
    <source>
        <dbReference type="EMBL" id="SSZ30883.1"/>
    </source>
</evidence>
<sequence length="40" mass="4593">MLNTLTVTIKHPKLGEDVSTLWRKTHADYFESQITYVGAK</sequence>
<organism evidence="1 2">
    <name type="scientific">Aggregatibacter aphrophilus</name>
    <name type="common">Haemophilus aphrophilus</name>
    <dbReference type="NCBI Taxonomy" id="732"/>
    <lineage>
        <taxon>Bacteria</taxon>
        <taxon>Pseudomonadati</taxon>
        <taxon>Pseudomonadota</taxon>
        <taxon>Gammaproteobacteria</taxon>
        <taxon>Pasteurellales</taxon>
        <taxon>Pasteurellaceae</taxon>
        <taxon>Aggregatibacter</taxon>
    </lineage>
</organism>
<accession>A0A336N930</accession>
<dbReference type="RefSeq" id="WP_005704704.1">
    <property type="nucleotide sequence ID" value="NZ_MAQF01000004.1"/>
</dbReference>
<reference evidence="1 2" key="1">
    <citation type="submission" date="2018-06" db="EMBL/GenBank/DDBJ databases">
        <authorList>
            <consortium name="Pathogen Informatics"/>
            <person name="Doyle S."/>
        </authorList>
    </citation>
    <scope>NUCLEOTIDE SEQUENCE [LARGE SCALE GENOMIC DNA]</scope>
    <source>
        <strain evidence="1 2">NCTC5908</strain>
    </source>
</reference>
<gene>
    <name evidence="1" type="ORF">NCTC5908_02724</name>
</gene>
<dbReference type="EMBL" id="UFSP01000005">
    <property type="protein sequence ID" value="SSZ30883.1"/>
    <property type="molecule type" value="Genomic_DNA"/>
</dbReference>
<proteinExistence type="predicted"/>
<name>A0A336N930_AGGAP</name>
<evidence type="ECO:0000313" key="2">
    <source>
        <dbReference type="Proteomes" id="UP000253728"/>
    </source>
</evidence>
<dbReference type="GeneID" id="77100444"/>
<protein>
    <submittedName>
        <fullName evidence="1">Uncharacterized protein</fullName>
    </submittedName>
</protein>